<accession>A0AAW1U403</accession>
<comment type="caution">
    <text evidence="4">The sequence shown here is derived from an EMBL/GenBank/DDBJ whole genome shotgun (WGS) entry which is preliminary data.</text>
</comment>
<dbReference type="SUPFAM" id="SSF63829">
    <property type="entry name" value="Calcium-dependent phosphotriesterase"/>
    <property type="match status" value="1"/>
</dbReference>
<evidence type="ECO:0000256" key="1">
    <source>
        <dbReference type="ARBA" id="ARBA00008853"/>
    </source>
</evidence>
<proteinExistence type="inferred from homology"/>
<dbReference type="GO" id="GO:0004341">
    <property type="term" value="F:gluconolactonase activity"/>
    <property type="evidence" value="ECO:0007669"/>
    <property type="project" value="TreeGrafter"/>
</dbReference>
<feature type="binding site" evidence="2">
    <location>
        <position position="165"/>
    </location>
    <ligand>
        <name>substrate</name>
    </ligand>
</feature>
<evidence type="ECO:0000313" key="5">
    <source>
        <dbReference type="Proteomes" id="UP001431783"/>
    </source>
</evidence>
<dbReference type="AlphaFoldDB" id="A0AAW1U403"/>
<organism evidence="4 5">
    <name type="scientific">Henosepilachna vigintioctopunctata</name>
    <dbReference type="NCBI Taxonomy" id="420089"/>
    <lineage>
        <taxon>Eukaryota</taxon>
        <taxon>Metazoa</taxon>
        <taxon>Ecdysozoa</taxon>
        <taxon>Arthropoda</taxon>
        <taxon>Hexapoda</taxon>
        <taxon>Insecta</taxon>
        <taxon>Pterygota</taxon>
        <taxon>Neoptera</taxon>
        <taxon>Endopterygota</taxon>
        <taxon>Coleoptera</taxon>
        <taxon>Polyphaga</taxon>
        <taxon>Cucujiformia</taxon>
        <taxon>Coccinelloidea</taxon>
        <taxon>Coccinellidae</taxon>
        <taxon>Epilachninae</taxon>
        <taxon>Epilachnini</taxon>
        <taxon>Henosepilachna</taxon>
    </lineage>
</organism>
<evidence type="ECO:0000256" key="2">
    <source>
        <dbReference type="PIRSR" id="PIRSR605511-2"/>
    </source>
</evidence>
<dbReference type="EMBL" id="JARQZJ010000032">
    <property type="protein sequence ID" value="KAK9874880.1"/>
    <property type="molecule type" value="Genomic_DNA"/>
</dbReference>
<feature type="binding site" evidence="2">
    <location>
        <position position="197"/>
    </location>
    <ligand>
        <name>a divalent metal cation</name>
        <dbReference type="ChEBI" id="CHEBI:60240"/>
    </ligand>
</feature>
<protein>
    <recommendedName>
        <fullName evidence="3">SMP-30/Gluconolactonase/LRE-like region domain-containing protein</fullName>
    </recommendedName>
</protein>
<gene>
    <name evidence="4" type="ORF">WA026_005692</name>
</gene>
<dbReference type="GO" id="GO:0005509">
    <property type="term" value="F:calcium ion binding"/>
    <property type="evidence" value="ECO:0007669"/>
    <property type="project" value="TreeGrafter"/>
</dbReference>
<dbReference type="PANTHER" id="PTHR10907:SF47">
    <property type="entry name" value="REGUCALCIN"/>
    <property type="match status" value="1"/>
</dbReference>
<dbReference type="PRINTS" id="PR01790">
    <property type="entry name" value="SMP30FAMILY"/>
</dbReference>
<feature type="binding site" evidence="2">
    <location>
        <position position="51"/>
    </location>
    <ligand>
        <name>a divalent metal cation</name>
        <dbReference type="ChEBI" id="CHEBI:60240"/>
    </ligand>
</feature>
<dbReference type="Proteomes" id="UP001431783">
    <property type="component" value="Unassembled WGS sequence"/>
</dbReference>
<evidence type="ECO:0000313" key="4">
    <source>
        <dbReference type="EMBL" id="KAK9874880.1"/>
    </source>
</evidence>
<dbReference type="Pfam" id="PF08450">
    <property type="entry name" value="SGL"/>
    <property type="match status" value="1"/>
</dbReference>
<dbReference type="InterPro" id="IPR005511">
    <property type="entry name" value="SMP-30"/>
</dbReference>
<keyword evidence="2" id="KW-0479">Metal-binding</keyword>
<dbReference type="Gene3D" id="2.120.10.30">
    <property type="entry name" value="TolB, C-terminal domain"/>
    <property type="match status" value="1"/>
</dbReference>
<dbReference type="InterPro" id="IPR011042">
    <property type="entry name" value="6-blade_b-propeller_TolB-like"/>
</dbReference>
<feature type="binding site" evidence="2">
    <location>
        <position position="147"/>
    </location>
    <ligand>
        <name>substrate</name>
    </ligand>
</feature>
<name>A0AAW1U403_9CUCU</name>
<dbReference type="GO" id="GO:0019853">
    <property type="term" value="P:L-ascorbic acid biosynthetic process"/>
    <property type="evidence" value="ECO:0007669"/>
    <property type="project" value="TreeGrafter"/>
</dbReference>
<dbReference type="PANTHER" id="PTHR10907">
    <property type="entry name" value="REGUCALCIN"/>
    <property type="match status" value="1"/>
</dbReference>
<dbReference type="InterPro" id="IPR013658">
    <property type="entry name" value="SGL"/>
</dbReference>
<keyword evidence="5" id="KW-1185">Reference proteome</keyword>
<feature type="domain" description="SMP-30/Gluconolactonase/LRE-like region" evidence="3">
    <location>
        <begin position="50"/>
        <end position="234"/>
    </location>
</feature>
<keyword evidence="2" id="KW-0862">Zinc</keyword>
<evidence type="ECO:0000259" key="3">
    <source>
        <dbReference type="Pfam" id="PF08450"/>
    </source>
</evidence>
<comment type="cofactor">
    <cofactor evidence="2">
        <name>Zn(2+)</name>
        <dbReference type="ChEBI" id="CHEBI:29105"/>
    </cofactor>
    <text evidence="2">Binds 1 divalent metal cation per subunit.</text>
</comment>
<sequence>MNKRLKTDEDQHYVIKNSETVENNHKELSQRECSCSALKIEALTSPIQHGEGPHWDQKKNVLYFVDTFQATAYRLKLDPAGNKLEHQKLEGRDSIGIIVPIKNTIDEFVIAADRYLYRLTWRDYENEIVGLTQIKMVDEEKHKNQFNDGKADAKGRLWIGTLTREEDLSVSNNGGALYRFDGGKLVSKQIDNTSISNGIAWSSDNTRFYFVDTETRDVIEYEYDSQSGELGKAKFYSI</sequence>
<comment type="similarity">
    <text evidence="1">Belongs to the SMP-30/CGR1 family.</text>
</comment>
<reference evidence="4 5" key="1">
    <citation type="submission" date="2023-03" db="EMBL/GenBank/DDBJ databases">
        <title>Genome insight into feeding habits of ladybird beetles.</title>
        <authorList>
            <person name="Li H.-S."/>
            <person name="Huang Y.-H."/>
            <person name="Pang H."/>
        </authorList>
    </citation>
    <scope>NUCLEOTIDE SEQUENCE [LARGE SCALE GENOMIC DNA]</scope>
    <source>
        <strain evidence="4">SYSU_2023b</strain>
        <tissue evidence="4">Whole body</tissue>
    </source>
</reference>